<protein>
    <recommendedName>
        <fullName evidence="5">AAA domain-containing protein</fullName>
    </recommendedName>
</protein>
<sequence length="476" mass="55643">MENDKVLNYVNELLFQGMDVLEDNLKINGYNIEYRKIYFKIKKHVNMFLEGYVENRFITLAGLRGVGKTTSLFQIYDYLINEENISKNRVLYIPADELDYLGTDLYEVINVFIKDIHNSRITNLKEELFILIDEAQYDKKWSRTGKIIYDKTKKIFIIFTGSSALDFEMNVDAVRRIKKELVFPMNFNEYNLLKNKISPPKNYENIITQLIFTGNVDNAIKKESEMNLNLLNTNKPIVKEWEKFLIYRDFPYGLYMKKEDVFIRTFAMINRIIEKDVFTLKSFNTNTISTINQIITYIGLQDPGGTSDKKLATILSKSAKSIREILDVLEKTQLIFSIKPYGSGGKQIRKPWKYYFLSQSINASIRYKFGKFNIYDRKILGLLAENFIASYLFKLRENLNQYLNIYYDPSINGVDFLIDIGDKIIPIEVGLGKKDKKQITKAIVKYKSEYGIIISNTTEKIRKEDNIIYIPLIAIS</sequence>
<dbReference type="Pfam" id="PF13173">
    <property type="entry name" value="AAA_14"/>
    <property type="match status" value="1"/>
</dbReference>
<accession>A0A166F1B6</accession>
<dbReference type="PANTHER" id="PTHR42990:SF1">
    <property type="entry name" value="AAA+ ATPASE DOMAIN-CONTAINING PROTEIN"/>
    <property type="match status" value="1"/>
</dbReference>
<dbReference type="RefSeq" id="WP_066970781.1">
    <property type="nucleotide sequence ID" value="NZ_LWMT01000037.1"/>
</dbReference>
<dbReference type="InterPro" id="IPR025420">
    <property type="entry name" value="DUF4143"/>
</dbReference>
<evidence type="ECO:0000259" key="1">
    <source>
        <dbReference type="Pfam" id="PF13173"/>
    </source>
</evidence>
<feature type="domain" description="DUF4143" evidence="2">
    <location>
        <begin position="283"/>
        <end position="430"/>
    </location>
</feature>
<dbReference type="AlphaFoldDB" id="A0A166F1B6"/>
<dbReference type="PANTHER" id="PTHR42990">
    <property type="entry name" value="ATPASE"/>
    <property type="match status" value="1"/>
</dbReference>
<reference evidence="3 4" key="1">
    <citation type="submission" date="2016-04" db="EMBL/GenBank/DDBJ databases">
        <title>Genome sequence of Methanobrevibacter filiformis DSM 11501.</title>
        <authorList>
            <person name="Poehlein A."/>
            <person name="Seedorf H."/>
            <person name="Daniel R."/>
        </authorList>
    </citation>
    <scope>NUCLEOTIDE SEQUENCE [LARGE SCALE GENOMIC DNA]</scope>
    <source>
        <strain evidence="3 4">DSM 11501</strain>
    </source>
</reference>
<evidence type="ECO:0000313" key="4">
    <source>
        <dbReference type="Proteomes" id="UP000077066"/>
    </source>
</evidence>
<dbReference type="Proteomes" id="UP000077066">
    <property type="component" value="Unassembled WGS sequence"/>
</dbReference>
<organism evidence="3 4">
    <name type="scientific">Methanobrevibacter filiformis</name>
    <dbReference type="NCBI Taxonomy" id="55758"/>
    <lineage>
        <taxon>Archaea</taxon>
        <taxon>Methanobacteriati</taxon>
        <taxon>Methanobacteriota</taxon>
        <taxon>Methanomada group</taxon>
        <taxon>Methanobacteria</taxon>
        <taxon>Methanobacteriales</taxon>
        <taxon>Methanobacteriaceae</taxon>
        <taxon>Methanobrevibacter</taxon>
    </lineage>
</organism>
<evidence type="ECO:0008006" key="5">
    <source>
        <dbReference type="Google" id="ProtNLM"/>
    </source>
</evidence>
<evidence type="ECO:0000259" key="2">
    <source>
        <dbReference type="Pfam" id="PF13635"/>
    </source>
</evidence>
<dbReference type="InterPro" id="IPR041682">
    <property type="entry name" value="AAA_14"/>
</dbReference>
<dbReference type="OrthoDB" id="358600at2157"/>
<dbReference type="EMBL" id="LWMT01000037">
    <property type="protein sequence ID" value="KZX17218.1"/>
    <property type="molecule type" value="Genomic_DNA"/>
</dbReference>
<dbReference type="InterPro" id="IPR027417">
    <property type="entry name" value="P-loop_NTPase"/>
</dbReference>
<name>A0A166F1B6_9EURY</name>
<proteinExistence type="predicted"/>
<feature type="domain" description="AAA" evidence="1">
    <location>
        <begin position="55"/>
        <end position="190"/>
    </location>
</feature>
<dbReference type="SUPFAM" id="SSF52540">
    <property type="entry name" value="P-loop containing nucleoside triphosphate hydrolases"/>
    <property type="match status" value="1"/>
</dbReference>
<gene>
    <name evidence="3" type="ORF">MBFIL_02880</name>
</gene>
<dbReference type="PATRIC" id="fig|55758.3.peg.321"/>
<comment type="caution">
    <text evidence="3">The sequence shown here is derived from an EMBL/GenBank/DDBJ whole genome shotgun (WGS) entry which is preliminary data.</text>
</comment>
<dbReference type="Pfam" id="PF13635">
    <property type="entry name" value="DUF4143"/>
    <property type="match status" value="1"/>
</dbReference>
<evidence type="ECO:0000313" key="3">
    <source>
        <dbReference type="EMBL" id="KZX17218.1"/>
    </source>
</evidence>
<keyword evidence="4" id="KW-1185">Reference proteome</keyword>
<dbReference type="STRING" id="55758.MBFIL_02880"/>
<dbReference type="Gene3D" id="3.40.50.300">
    <property type="entry name" value="P-loop containing nucleotide triphosphate hydrolases"/>
    <property type="match status" value="1"/>
</dbReference>